<evidence type="ECO:0000313" key="2">
    <source>
        <dbReference type="Proteomes" id="UP000545037"/>
    </source>
</evidence>
<keyword evidence="2" id="KW-1185">Reference proteome</keyword>
<organism evidence="1 2">
    <name type="scientific">Brevundimonas variabilis</name>
    <dbReference type="NCBI Taxonomy" id="74312"/>
    <lineage>
        <taxon>Bacteria</taxon>
        <taxon>Pseudomonadati</taxon>
        <taxon>Pseudomonadota</taxon>
        <taxon>Alphaproteobacteria</taxon>
        <taxon>Caulobacterales</taxon>
        <taxon>Caulobacteraceae</taxon>
        <taxon>Brevundimonas</taxon>
    </lineage>
</organism>
<name>A0A7W9CF29_9CAUL</name>
<gene>
    <name evidence="1" type="ORF">GGR13_000046</name>
</gene>
<comment type="caution">
    <text evidence="1">The sequence shown here is derived from an EMBL/GenBank/DDBJ whole genome shotgun (WGS) entry which is preliminary data.</text>
</comment>
<dbReference type="Proteomes" id="UP000545037">
    <property type="component" value="Unassembled WGS sequence"/>
</dbReference>
<proteinExistence type="predicted"/>
<dbReference type="RefSeq" id="WP_183211460.1">
    <property type="nucleotide sequence ID" value="NZ_JACHOR010000001.1"/>
</dbReference>
<accession>A0A7W9CF29</accession>
<dbReference type="AlphaFoldDB" id="A0A7W9CF29"/>
<dbReference type="EMBL" id="JACHOR010000001">
    <property type="protein sequence ID" value="MBB5744474.1"/>
    <property type="molecule type" value="Genomic_DNA"/>
</dbReference>
<evidence type="ECO:0000313" key="1">
    <source>
        <dbReference type="EMBL" id="MBB5744474.1"/>
    </source>
</evidence>
<sequence length="218" mass="23573">MRGIVIVLAAVLIAGALLAGMLASQRRALFDPALSRDDYPCSWPGADHSGPLDPEFDSWFGGPLRRADEPSLFRKSNARTSATTIRFTFLPSSSAPIVVRIDDVYGPQPRLTAFRDEGQVKPSAGSKQTRVLASSEVAPLRAALASTDILTLEPDSCLSGPDGVIYLIEVAGPDGYRFINRWGVTEGPVYDLANQMYLLTGWANGPQGPDRQDARLRN</sequence>
<protein>
    <submittedName>
        <fullName evidence="1">Uncharacterized protein</fullName>
    </submittedName>
</protein>
<reference evidence="1 2" key="1">
    <citation type="submission" date="2020-08" db="EMBL/GenBank/DDBJ databases">
        <title>Genomic Encyclopedia of Type Strains, Phase IV (KMG-IV): sequencing the most valuable type-strain genomes for metagenomic binning, comparative biology and taxonomic classification.</title>
        <authorList>
            <person name="Goeker M."/>
        </authorList>
    </citation>
    <scope>NUCLEOTIDE SEQUENCE [LARGE SCALE GENOMIC DNA]</scope>
    <source>
        <strain evidence="1 2">DSM 4737</strain>
    </source>
</reference>